<proteinExistence type="predicted"/>
<dbReference type="InterPro" id="IPR001123">
    <property type="entry name" value="LeuE-type"/>
</dbReference>
<reference evidence="7 8" key="1">
    <citation type="submission" date="2017-12" db="EMBL/GenBank/DDBJ databases">
        <title>Anaerobic carbon monoxide metabolism by Pleomorphomonas carboxyditropha sp. nov., a new mesophilic hydrogenogenic carboxidotroph.</title>
        <authorList>
            <person name="Esquivel-Elizondo S."/>
            <person name="Krajmalnik-Brown R."/>
        </authorList>
    </citation>
    <scope>NUCLEOTIDE SEQUENCE [LARGE SCALE GENOMIC DNA]</scope>
    <source>
        <strain evidence="7 8">R5-392</strain>
    </source>
</reference>
<dbReference type="GO" id="GO:0005886">
    <property type="term" value="C:plasma membrane"/>
    <property type="evidence" value="ECO:0007669"/>
    <property type="project" value="UniProtKB-SubCell"/>
</dbReference>
<name>A0A1I4W519_9HYPH</name>
<evidence type="ECO:0000256" key="4">
    <source>
        <dbReference type="ARBA" id="ARBA00022989"/>
    </source>
</evidence>
<feature type="transmembrane region" description="Helical" evidence="6">
    <location>
        <begin position="44"/>
        <end position="67"/>
    </location>
</feature>
<evidence type="ECO:0000256" key="2">
    <source>
        <dbReference type="ARBA" id="ARBA00022475"/>
    </source>
</evidence>
<keyword evidence="4 6" id="KW-1133">Transmembrane helix</keyword>
<feature type="transmembrane region" description="Helical" evidence="6">
    <location>
        <begin position="175"/>
        <end position="197"/>
    </location>
</feature>
<evidence type="ECO:0000313" key="7">
    <source>
        <dbReference type="EMBL" id="PKR87856.1"/>
    </source>
</evidence>
<comment type="caution">
    <text evidence="7">The sequence shown here is derived from an EMBL/GenBank/DDBJ whole genome shotgun (WGS) entry which is preliminary data.</text>
</comment>
<dbReference type="Proteomes" id="UP000233491">
    <property type="component" value="Unassembled WGS sequence"/>
</dbReference>
<keyword evidence="3 6" id="KW-0812">Transmembrane</keyword>
<dbReference type="Pfam" id="PF01810">
    <property type="entry name" value="LysE"/>
    <property type="match status" value="1"/>
</dbReference>
<dbReference type="EMBL" id="PJNW01000015">
    <property type="protein sequence ID" value="PKR87856.1"/>
    <property type="molecule type" value="Genomic_DNA"/>
</dbReference>
<keyword evidence="8" id="KW-1185">Reference proteome</keyword>
<keyword evidence="2" id="KW-1003">Cell membrane</keyword>
<dbReference type="PANTHER" id="PTHR30086">
    <property type="entry name" value="ARGININE EXPORTER PROTEIN ARGO"/>
    <property type="match status" value="1"/>
</dbReference>
<gene>
    <name evidence="7" type="ORF">CXZ10_17165</name>
</gene>
<comment type="subcellular location">
    <subcellularLocation>
        <location evidence="1">Cell membrane</location>
        <topology evidence="1">Multi-pass membrane protein</topology>
    </subcellularLocation>
</comment>
<accession>A0A1I4W519</accession>
<dbReference type="OrthoDB" id="9812084at2"/>
<feature type="transmembrane region" description="Helical" evidence="6">
    <location>
        <begin position="138"/>
        <end position="163"/>
    </location>
</feature>
<dbReference type="GO" id="GO:0033228">
    <property type="term" value="P:cysteine export across plasma membrane"/>
    <property type="evidence" value="ECO:0007669"/>
    <property type="project" value="TreeGrafter"/>
</dbReference>
<sequence length="200" mass="21194">MTLDLILALTAYAFVTSITPGPNNTMLLASGVNFGFGPTFPHILGVNLGFSVMVLAVGLGAGGAFVAFPLLHELLRYGGAAYLLYLAWRIARSGGVNGAAGRAEPMTFLQAAAFQWINPKTWIMAIGAITAYTPESGYFVNILVVTLVFTLINGPCVAAWAGFGTLLQRLLARPAWLRAFNVAMALLLVGSLYPILIMAL</sequence>
<organism evidence="7 8">
    <name type="scientific">Pleomorphomonas diazotrophica</name>
    <dbReference type="NCBI Taxonomy" id="1166257"/>
    <lineage>
        <taxon>Bacteria</taxon>
        <taxon>Pseudomonadati</taxon>
        <taxon>Pseudomonadota</taxon>
        <taxon>Alphaproteobacteria</taxon>
        <taxon>Hyphomicrobiales</taxon>
        <taxon>Pleomorphomonadaceae</taxon>
        <taxon>Pleomorphomonas</taxon>
    </lineage>
</organism>
<dbReference type="GO" id="GO:0015171">
    <property type="term" value="F:amino acid transmembrane transporter activity"/>
    <property type="evidence" value="ECO:0007669"/>
    <property type="project" value="TreeGrafter"/>
</dbReference>
<evidence type="ECO:0000256" key="1">
    <source>
        <dbReference type="ARBA" id="ARBA00004651"/>
    </source>
</evidence>
<keyword evidence="5 6" id="KW-0472">Membrane</keyword>
<evidence type="ECO:0000256" key="5">
    <source>
        <dbReference type="ARBA" id="ARBA00023136"/>
    </source>
</evidence>
<dbReference type="RefSeq" id="WP_101290595.1">
    <property type="nucleotide sequence ID" value="NZ_FOUQ01000015.1"/>
</dbReference>
<evidence type="ECO:0000313" key="8">
    <source>
        <dbReference type="Proteomes" id="UP000233491"/>
    </source>
</evidence>
<evidence type="ECO:0000256" key="3">
    <source>
        <dbReference type="ARBA" id="ARBA00022692"/>
    </source>
</evidence>
<evidence type="ECO:0000256" key="6">
    <source>
        <dbReference type="SAM" id="Phobius"/>
    </source>
</evidence>
<dbReference type="PANTHER" id="PTHR30086:SF20">
    <property type="entry name" value="ARGININE EXPORTER PROTEIN ARGO-RELATED"/>
    <property type="match status" value="1"/>
</dbReference>
<dbReference type="AlphaFoldDB" id="A0A1I4W519"/>
<protein>
    <submittedName>
        <fullName evidence="7">Lysine transporter LysE</fullName>
    </submittedName>
</protein>